<dbReference type="PANTHER" id="PTHR47245:SF2">
    <property type="entry name" value="PEPTIDYL-PROLYL CIS-TRANS ISOMERASE HP_0175-RELATED"/>
    <property type="match status" value="1"/>
</dbReference>
<dbReference type="PROSITE" id="PS01096">
    <property type="entry name" value="PPIC_PPIASE_1"/>
    <property type="match status" value="1"/>
</dbReference>
<proteinExistence type="predicted"/>
<dbReference type="InterPro" id="IPR050245">
    <property type="entry name" value="PrsA_foldase"/>
</dbReference>
<name>A0A1M5FPV5_9BACE</name>
<accession>A0A1M5FPV5</accession>
<protein>
    <submittedName>
        <fullName evidence="3">Peptidyl-prolyl cis-trans isomerase SurA</fullName>
    </submittedName>
</protein>
<dbReference type="InterPro" id="IPR023058">
    <property type="entry name" value="PPIase_PpiC_CS"/>
</dbReference>
<gene>
    <name evidence="3" type="ORF">SAMN05444405_11760</name>
</gene>
<dbReference type="Proteomes" id="UP000184509">
    <property type="component" value="Unassembled WGS sequence"/>
</dbReference>
<dbReference type="SUPFAM" id="SSF54534">
    <property type="entry name" value="FKBP-like"/>
    <property type="match status" value="2"/>
</dbReference>
<dbReference type="STRING" id="1297750.SAMN05444405_11760"/>
<dbReference type="RefSeq" id="WP_073403481.1">
    <property type="nucleotide sequence ID" value="NZ_FQTV01000017.1"/>
</dbReference>
<keyword evidence="1" id="KW-0697">Rotamase</keyword>
<dbReference type="OrthoDB" id="14196at2"/>
<dbReference type="InterPro" id="IPR000297">
    <property type="entry name" value="PPIase_PpiC"/>
</dbReference>
<dbReference type="EMBL" id="FQTV01000017">
    <property type="protein sequence ID" value="SHF93459.1"/>
    <property type="molecule type" value="Genomic_DNA"/>
</dbReference>
<dbReference type="InterPro" id="IPR046357">
    <property type="entry name" value="PPIase_dom_sf"/>
</dbReference>
<dbReference type="AlphaFoldDB" id="A0A1M5FPV5"/>
<evidence type="ECO:0000256" key="1">
    <source>
        <dbReference type="PROSITE-ProRule" id="PRU00278"/>
    </source>
</evidence>
<evidence type="ECO:0000259" key="2">
    <source>
        <dbReference type="PROSITE" id="PS50198"/>
    </source>
</evidence>
<organism evidence="3 4">
    <name type="scientific">Bacteroides luti</name>
    <dbReference type="NCBI Taxonomy" id="1297750"/>
    <lineage>
        <taxon>Bacteria</taxon>
        <taxon>Pseudomonadati</taxon>
        <taxon>Bacteroidota</taxon>
        <taxon>Bacteroidia</taxon>
        <taxon>Bacteroidales</taxon>
        <taxon>Bacteroidaceae</taxon>
        <taxon>Bacteroides</taxon>
    </lineage>
</organism>
<reference evidence="3 4" key="1">
    <citation type="submission" date="2016-11" db="EMBL/GenBank/DDBJ databases">
        <authorList>
            <person name="Jaros S."/>
            <person name="Januszkiewicz K."/>
            <person name="Wedrychowicz H."/>
        </authorList>
    </citation>
    <scope>NUCLEOTIDE SEQUENCE [LARGE SCALE GENOMIC DNA]</scope>
    <source>
        <strain evidence="3 4">DSM 26991</strain>
    </source>
</reference>
<dbReference type="Pfam" id="PF00639">
    <property type="entry name" value="Rotamase"/>
    <property type="match status" value="2"/>
</dbReference>
<dbReference type="PROSITE" id="PS50198">
    <property type="entry name" value="PPIC_PPIASE_2"/>
    <property type="match status" value="2"/>
</dbReference>
<dbReference type="PANTHER" id="PTHR47245">
    <property type="entry name" value="PEPTIDYLPROLYL ISOMERASE"/>
    <property type="match status" value="1"/>
</dbReference>
<keyword evidence="1 3" id="KW-0413">Isomerase</keyword>
<feature type="domain" description="PpiC" evidence="2">
    <location>
        <begin position="119"/>
        <end position="221"/>
    </location>
</feature>
<dbReference type="Gene3D" id="3.10.50.40">
    <property type="match status" value="2"/>
</dbReference>
<evidence type="ECO:0000313" key="4">
    <source>
        <dbReference type="Proteomes" id="UP000184509"/>
    </source>
</evidence>
<evidence type="ECO:0000313" key="3">
    <source>
        <dbReference type="EMBL" id="SHF93459.1"/>
    </source>
</evidence>
<dbReference type="GO" id="GO:0003755">
    <property type="term" value="F:peptidyl-prolyl cis-trans isomerase activity"/>
    <property type="evidence" value="ECO:0007669"/>
    <property type="project" value="UniProtKB-KW"/>
</dbReference>
<sequence>MKKEIILFVGLTLSTCAFSQQKDQILMRINNKDITRSEFEYIYNKNNSNNELDKKSLDEYVDLFVNFKLKVAAAEGEGVDTTRAFRDEFLGYRQQLAKSYLTDESIDEANARVIYERLKENVEASHILIRCKPDATPEDTLAAYRKAERARQRILNGEDFEKVAREVSEDPSVKQNGGNLGYFTALQMVAPFEDAAYSLRNGEISKPVRTEFGYHIIKTTNRRPDMGKVLVAHIFKFLPQNVTKEQEKKVMAQIDSIYGALQQGANFEELAKKCSDDKSTAQRGGELPWIGFRQTVKEFENTVFSLEKNEISKPFRSPSGMHIVKLIDRKDIEPFEEKKDEIIRRMNRQGRGGKGVEALVERLKTEYHFVYDDNGVNAVKNLMKNIQAGKDSLTSANAMKLSGDLFVLNGTNYPVQGLVNWAKNRQGSAEKLLKEYTLNSILDYEDSRLEQKYPDFGHLMQEYRDGILLFDVSNRRVWDKASKDESGLATFFEENKANYKWTSPRFKGVIVHCKDKKTAKAVKKLTKKNPEEDWVNVIRKTLNNDSVSVVKVEKGLFAKGDNKYVDKEKFKGDNVEPLKDYPVTIVIGKMLKNGPESYKDVRGPVTADYQNYLEADWIKELKGKYKVEINQQILKTVNNH</sequence>
<keyword evidence="4" id="KW-1185">Reference proteome</keyword>
<feature type="domain" description="PpiC" evidence="2">
    <location>
        <begin position="226"/>
        <end position="328"/>
    </location>
</feature>